<name>A0AAW0GHB3_9APHY</name>
<dbReference type="Proteomes" id="UP001385951">
    <property type="component" value="Unassembled WGS sequence"/>
</dbReference>
<sequence>MQTTCEDFKTSRAPTCPLRLPKSEDPGSSSSSTNSGCLTEENLRHHWENIVVECGIFDVGLLDPIEGARLLSEKTLWKKSCHGCAQLQHDIWTRIRENLWTKLGELVN</sequence>
<dbReference type="AlphaFoldDB" id="A0AAW0GHB3"/>
<evidence type="ECO:0000256" key="1">
    <source>
        <dbReference type="SAM" id="MobiDB-lite"/>
    </source>
</evidence>
<evidence type="ECO:0000313" key="3">
    <source>
        <dbReference type="Proteomes" id="UP001385951"/>
    </source>
</evidence>
<feature type="region of interest" description="Disordered" evidence="1">
    <location>
        <begin position="1"/>
        <end position="37"/>
    </location>
</feature>
<organism evidence="2 3">
    <name type="scientific">Cerrena zonata</name>
    <dbReference type="NCBI Taxonomy" id="2478898"/>
    <lineage>
        <taxon>Eukaryota</taxon>
        <taxon>Fungi</taxon>
        <taxon>Dikarya</taxon>
        <taxon>Basidiomycota</taxon>
        <taxon>Agaricomycotina</taxon>
        <taxon>Agaricomycetes</taxon>
        <taxon>Polyporales</taxon>
        <taxon>Cerrenaceae</taxon>
        <taxon>Cerrena</taxon>
    </lineage>
</organism>
<protein>
    <submittedName>
        <fullName evidence="2">Uncharacterized protein</fullName>
    </submittedName>
</protein>
<evidence type="ECO:0000313" key="2">
    <source>
        <dbReference type="EMBL" id="KAK7690590.1"/>
    </source>
</evidence>
<keyword evidence="3" id="KW-1185">Reference proteome</keyword>
<gene>
    <name evidence="2" type="ORF">QCA50_005688</name>
</gene>
<comment type="caution">
    <text evidence="2">The sequence shown here is derived from an EMBL/GenBank/DDBJ whole genome shotgun (WGS) entry which is preliminary data.</text>
</comment>
<dbReference type="EMBL" id="JASBNA010000006">
    <property type="protein sequence ID" value="KAK7690590.1"/>
    <property type="molecule type" value="Genomic_DNA"/>
</dbReference>
<feature type="compositionally biased region" description="Basic and acidic residues" evidence="1">
    <location>
        <begin position="1"/>
        <end position="10"/>
    </location>
</feature>
<reference evidence="2 3" key="1">
    <citation type="submission" date="2022-09" db="EMBL/GenBank/DDBJ databases">
        <authorList>
            <person name="Palmer J.M."/>
        </authorList>
    </citation>
    <scope>NUCLEOTIDE SEQUENCE [LARGE SCALE GENOMIC DNA]</scope>
    <source>
        <strain evidence="2 3">DSM 7382</strain>
    </source>
</reference>
<proteinExistence type="predicted"/>
<accession>A0AAW0GHB3</accession>